<protein>
    <submittedName>
        <fullName evidence="1">Uncharacterized protein</fullName>
    </submittedName>
</protein>
<evidence type="ECO:0000313" key="2">
    <source>
        <dbReference type="Proteomes" id="UP001056883"/>
    </source>
</evidence>
<reference evidence="1" key="1">
    <citation type="submission" date="2022-05" db="EMBL/GenBank/DDBJ databases">
        <authorList>
            <person name="Friedrich I."/>
            <person name="Poehlein A."/>
            <person name="Schneider D."/>
            <person name="Hertel R."/>
            <person name="Daniel R."/>
        </authorList>
    </citation>
    <scope>NUCLEOTIDE SEQUENCE</scope>
</reference>
<accession>A0A9E7MT27</accession>
<dbReference type="Proteomes" id="UP001056883">
    <property type="component" value="Segment"/>
</dbReference>
<proteinExistence type="predicted"/>
<organism evidence="1 2">
    <name type="scientific">Luteibacter phage vB_LflM-Pluto</name>
    <dbReference type="NCBI Taxonomy" id="2948611"/>
    <lineage>
        <taxon>Viruses</taxon>
        <taxon>Duplodnaviria</taxon>
        <taxon>Heunggongvirae</taxon>
        <taxon>Uroviricota</taxon>
        <taxon>Caudoviricetes</taxon>
        <taxon>Lindbergviridae</taxon>
        <taxon>Plutovirus</taxon>
        <taxon>Plutovirus pluto</taxon>
    </lineage>
</organism>
<keyword evidence="2" id="KW-1185">Reference proteome</keyword>
<sequence>MGASDYLSVLGDDNLFIGVARQKCVVRQTAECDIVAVRRLGVYVGQVISSGGPSGIGIQAIALRSLSSHGTSPECPNSDTHIP</sequence>
<evidence type="ECO:0000313" key="1">
    <source>
        <dbReference type="EMBL" id="USN16366.1"/>
    </source>
</evidence>
<dbReference type="EMBL" id="ON529861">
    <property type="protein sequence ID" value="USN16366.1"/>
    <property type="molecule type" value="Genomic_DNA"/>
</dbReference>
<gene>
    <name evidence="1" type="ORF">PLUTO_00500</name>
</gene>
<name>A0A9E7MT27_9CAUD</name>